<dbReference type="Proteomes" id="UP000033874">
    <property type="component" value="Unassembled WGS sequence"/>
</dbReference>
<keyword evidence="1" id="KW-0808">Transferase</keyword>
<evidence type="ECO:0000313" key="1">
    <source>
        <dbReference type="EMBL" id="KKW94157.1"/>
    </source>
</evidence>
<dbReference type="EMBL" id="LBIC01000001">
    <property type="protein sequence ID" value="KKW94157.1"/>
    <property type="molecule type" value="Genomic_DNA"/>
</dbReference>
<dbReference type="STRING" id="56193.YP76_03015"/>
<sequence>MTDAILPLHNADRPMIADKRAETRHLEGNEAAVRLIYVAGYGRSGTTLLDIALGEHPAIMGGGEVTTLARHVWDNGEYCACGERVRDCPEWKAIMARWTQGEPEGFLAGYRRAQQRTEGLVAPGRLFRLPGWRDHRRRTLKLLRGMAMVSGRPVLVDSSKLPGRALALAAMPGIDLHVVHVVRDGRGVAWSLMKGHRRSVEKGVQRELRPKPLLYTALRWSMVNLAAEWLCRRVGPGRSIRVRYEDFVEDPRGEIGRIVALVGERPHLPATGLAPFEPQHQVAGSRHRMQKSLIIRGDDKWKREMPGWKQRLFTLICAPFLRRYGYSLRSGDAA</sequence>
<dbReference type="InterPro" id="IPR027417">
    <property type="entry name" value="P-loop_NTPase"/>
</dbReference>
<reference evidence="1 2" key="1">
    <citation type="submission" date="2015-04" db="EMBL/GenBank/DDBJ databases">
        <title>Genome sequence of aromatic hydrocarbons-degrading Sphingobium chungbukense DJ77.</title>
        <authorList>
            <person name="Kim Y.-C."/>
            <person name="Chae J.-C."/>
        </authorList>
    </citation>
    <scope>NUCLEOTIDE SEQUENCE [LARGE SCALE GENOMIC DNA]</scope>
    <source>
        <strain evidence="1 2">DJ77</strain>
    </source>
</reference>
<dbReference type="SUPFAM" id="SSF52540">
    <property type="entry name" value="P-loop containing nucleoside triphosphate hydrolases"/>
    <property type="match status" value="1"/>
</dbReference>
<protein>
    <submittedName>
        <fullName evidence="1">Sulfotransferase</fullName>
    </submittedName>
</protein>
<dbReference type="Gene3D" id="3.40.50.300">
    <property type="entry name" value="P-loop containing nucleotide triphosphate hydrolases"/>
    <property type="match status" value="1"/>
</dbReference>
<dbReference type="GO" id="GO:0016740">
    <property type="term" value="F:transferase activity"/>
    <property type="evidence" value="ECO:0007669"/>
    <property type="project" value="UniProtKB-KW"/>
</dbReference>
<name>A0A0M3AVE3_9SPHN</name>
<organism evidence="1 2">
    <name type="scientific">Sphingobium chungbukense</name>
    <dbReference type="NCBI Taxonomy" id="56193"/>
    <lineage>
        <taxon>Bacteria</taxon>
        <taxon>Pseudomonadati</taxon>
        <taxon>Pseudomonadota</taxon>
        <taxon>Alphaproteobacteria</taxon>
        <taxon>Sphingomonadales</taxon>
        <taxon>Sphingomonadaceae</taxon>
        <taxon>Sphingobium</taxon>
    </lineage>
</organism>
<keyword evidence="2" id="KW-1185">Reference proteome</keyword>
<dbReference type="AlphaFoldDB" id="A0A0M3AVE3"/>
<proteinExistence type="predicted"/>
<dbReference type="RefSeq" id="WP_046762593.1">
    <property type="nucleotide sequence ID" value="NZ_LBIC01000001.1"/>
</dbReference>
<dbReference type="PATRIC" id="fig|56193.3.peg.619"/>
<evidence type="ECO:0000313" key="2">
    <source>
        <dbReference type="Proteomes" id="UP000033874"/>
    </source>
</evidence>
<accession>A0A0M3AVE3</accession>
<comment type="caution">
    <text evidence="1">The sequence shown here is derived from an EMBL/GenBank/DDBJ whole genome shotgun (WGS) entry which is preliminary data.</text>
</comment>
<dbReference type="Pfam" id="PF13469">
    <property type="entry name" value="Sulfotransfer_3"/>
    <property type="match status" value="1"/>
</dbReference>
<gene>
    <name evidence="1" type="ORF">YP76_03015</name>
</gene>